<reference evidence="1" key="1">
    <citation type="submission" date="2020-12" db="EMBL/GenBank/DDBJ databases">
        <authorList>
            <consortium name="Molecular Ecology Group"/>
        </authorList>
    </citation>
    <scope>NUCLEOTIDE SEQUENCE</scope>
    <source>
        <strain evidence="1">TBG_1078</strain>
    </source>
</reference>
<keyword evidence="2" id="KW-1185">Reference proteome</keyword>
<evidence type="ECO:0000313" key="2">
    <source>
        <dbReference type="Proteomes" id="UP000645828"/>
    </source>
</evidence>
<name>A0A811ZGE6_NYCPR</name>
<evidence type="ECO:0000313" key="1">
    <source>
        <dbReference type="EMBL" id="CAD7687775.1"/>
    </source>
</evidence>
<gene>
    <name evidence="1" type="ORF">NYPRO_LOCUS20568</name>
</gene>
<proteinExistence type="predicted"/>
<dbReference type="EMBL" id="CAJHUB010000764">
    <property type="protein sequence ID" value="CAD7687775.1"/>
    <property type="molecule type" value="Genomic_DNA"/>
</dbReference>
<protein>
    <submittedName>
        <fullName evidence="1">(raccoon dog) hypothetical protein</fullName>
    </submittedName>
</protein>
<dbReference type="AlphaFoldDB" id="A0A811ZGE6"/>
<organism evidence="1 2">
    <name type="scientific">Nyctereutes procyonoides</name>
    <name type="common">Raccoon dog</name>
    <name type="synonym">Canis procyonoides</name>
    <dbReference type="NCBI Taxonomy" id="34880"/>
    <lineage>
        <taxon>Eukaryota</taxon>
        <taxon>Metazoa</taxon>
        <taxon>Chordata</taxon>
        <taxon>Craniata</taxon>
        <taxon>Vertebrata</taxon>
        <taxon>Euteleostomi</taxon>
        <taxon>Mammalia</taxon>
        <taxon>Eutheria</taxon>
        <taxon>Laurasiatheria</taxon>
        <taxon>Carnivora</taxon>
        <taxon>Caniformia</taxon>
        <taxon>Canidae</taxon>
        <taxon>Nyctereutes</taxon>
    </lineage>
</organism>
<sequence>MKKRYAWAKRGLPEHGKPMPAHPIIIYGEYPAFNPLSIRRLKRHVSKHQSEGRCKVHVWWSLSPWRKMQVVKRATGTQATATSKVCTEVEELTREADKCDDGDDDNNIDNKLIIKQGLQELKAVTVTIGCLLTSQPRLFSFAGRKYQMLTFLTSLMVRHGHVTQSWPMR</sequence>
<accession>A0A811ZGE6</accession>
<dbReference type="Proteomes" id="UP000645828">
    <property type="component" value="Unassembled WGS sequence"/>
</dbReference>
<comment type="caution">
    <text evidence="1">The sequence shown here is derived from an EMBL/GenBank/DDBJ whole genome shotgun (WGS) entry which is preliminary data.</text>
</comment>